<dbReference type="EMBL" id="PGVG01000015">
    <property type="protein sequence ID" value="PJG53652.1"/>
    <property type="molecule type" value="Genomic_DNA"/>
</dbReference>
<feature type="transmembrane region" description="Helical" evidence="8">
    <location>
        <begin position="337"/>
        <end position="361"/>
    </location>
</feature>
<accession>A0A2M8R762</accession>
<organism evidence="10 11">
    <name type="scientific">Bradyrhizobium forestalis</name>
    <dbReference type="NCBI Taxonomy" id="1419263"/>
    <lineage>
        <taxon>Bacteria</taxon>
        <taxon>Pseudomonadati</taxon>
        <taxon>Pseudomonadota</taxon>
        <taxon>Alphaproteobacteria</taxon>
        <taxon>Hyphomicrobiales</taxon>
        <taxon>Nitrobacteraceae</taxon>
        <taxon>Bradyrhizobium</taxon>
    </lineage>
</organism>
<feature type="transmembrane region" description="Helical" evidence="8">
    <location>
        <begin position="68"/>
        <end position="96"/>
    </location>
</feature>
<dbReference type="Proteomes" id="UP000231194">
    <property type="component" value="Unassembled WGS sequence"/>
</dbReference>
<dbReference type="PROSITE" id="PS50928">
    <property type="entry name" value="ABC_TM1"/>
    <property type="match status" value="2"/>
</dbReference>
<evidence type="ECO:0000256" key="7">
    <source>
        <dbReference type="ARBA" id="ARBA00023136"/>
    </source>
</evidence>
<feature type="transmembrane region" description="Helical" evidence="8">
    <location>
        <begin position="202"/>
        <end position="231"/>
    </location>
</feature>
<feature type="transmembrane region" description="Helical" evidence="8">
    <location>
        <begin position="20"/>
        <end position="39"/>
    </location>
</feature>
<dbReference type="CDD" id="cd06261">
    <property type="entry name" value="TM_PBP2"/>
    <property type="match status" value="2"/>
</dbReference>
<dbReference type="InterPro" id="IPR035906">
    <property type="entry name" value="MetI-like_sf"/>
</dbReference>
<dbReference type="SUPFAM" id="SSF161098">
    <property type="entry name" value="MetI-like"/>
    <property type="match status" value="2"/>
</dbReference>
<feature type="transmembrane region" description="Helical" evidence="8">
    <location>
        <begin position="261"/>
        <end position="279"/>
    </location>
</feature>
<feature type="transmembrane region" description="Helical" evidence="8">
    <location>
        <begin position="464"/>
        <end position="483"/>
    </location>
</feature>
<feature type="transmembrane region" description="Helical" evidence="8">
    <location>
        <begin position="159"/>
        <end position="181"/>
    </location>
</feature>
<feature type="domain" description="ABC transmembrane type-1" evidence="9">
    <location>
        <begin position="73"/>
        <end position="279"/>
    </location>
</feature>
<evidence type="ECO:0000256" key="1">
    <source>
        <dbReference type="ARBA" id="ARBA00004651"/>
    </source>
</evidence>
<feature type="transmembrane region" description="Helical" evidence="8">
    <location>
        <begin position="512"/>
        <end position="538"/>
    </location>
</feature>
<dbReference type="GO" id="GO:0055085">
    <property type="term" value="P:transmembrane transport"/>
    <property type="evidence" value="ECO:0007669"/>
    <property type="project" value="InterPro"/>
</dbReference>
<feature type="transmembrane region" description="Helical" evidence="8">
    <location>
        <begin position="430"/>
        <end position="452"/>
    </location>
</feature>
<evidence type="ECO:0000256" key="5">
    <source>
        <dbReference type="ARBA" id="ARBA00022692"/>
    </source>
</evidence>
<name>A0A2M8R762_9BRAD</name>
<dbReference type="GO" id="GO:0005886">
    <property type="term" value="C:plasma membrane"/>
    <property type="evidence" value="ECO:0007669"/>
    <property type="project" value="UniProtKB-SubCell"/>
</dbReference>
<dbReference type="InterPro" id="IPR000515">
    <property type="entry name" value="MetI-like"/>
</dbReference>
<keyword evidence="5 8" id="KW-0812">Transmembrane</keyword>
<evidence type="ECO:0000256" key="2">
    <source>
        <dbReference type="ARBA" id="ARBA00007069"/>
    </source>
</evidence>
<evidence type="ECO:0000256" key="3">
    <source>
        <dbReference type="ARBA" id="ARBA00022448"/>
    </source>
</evidence>
<evidence type="ECO:0000313" key="10">
    <source>
        <dbReference type="EMBL" id="PJG53652.1"/>
    </source>
</evidence>
<feature type="transmembrane region" description="Helical" evidence="8">
    <location>
        <begin position="108"/>
        <end position="129"/>
    </location>
</feature>
<keyword evidence="3 8" id="KW-0813">Transport</keyword>
<dbReference type="PANTHER" id="PTHR42929">
    <property type="entry name" value="INNER MEMBRANE ABC TRANSPORTER PERMEASE PROTEIN YDCU-RELATED-RELATED"/>
    <property type="match status" value="1"/>
</dbReference>
<comment type="caution">
    <text evidence="10">The sequence shown here is derived from an EMBL/GenBank/DDBJ whole genome shotgun (WGS) entry which is preliminary data.</text>
</comment>
<keyword evidence="4" id="KW-1003">Cell membrane</keyword>
<reference evidence="10 11" key="1">
    <citation type="submission" date="2017-11" db="EMBL/GenBank/DDBJ databases">
        <title>Bradyrhizobium forestalis sp. nov., an efficient nitrogen-fixing bacterium isolated from nodules of forest legume species in the Amazon.</title>
        <authorList>
            <person name="Costa E.M."/>
            <person name="Guimaraes A."/>
            <person name="Carvalho T.S."/>
            <person name="Rodrigues T.L."/>
            <person name="Ribeiro P.R.A."/>
            <person name="Lebbe L."/>
            <person name="Willems A."/>
            <person name="Moreira F.M.S."/>
        </authorList>
    </citation>
    <scope>NUCLEOTIDE SEQUENCE [LARGE SCALE GENOMIC DNA]</scope>
    <source>
        <strain evidence="10 11">INPA54B</strain>
    </source>
</reference>
<evidence type="ECO:0000256" key="6">
    <source>
        <dbReference type="ARBA" id="ARBA00022989"/>
    </source>
</evidence>
<dbReference type="AlphaFoldDB" id="A0A2M8R762"/>
<keyword evidence="11" id="KW-1185">Reference proteome</keyword>
<dbReference type="Pfam" id="PF00528">
    <property type="entry name" value="BPD_transp_1"/>
    <property type="match status" value="2"/>
</dbReference>
<feature type="domain" description="ABC transmembrane type-1" evidence="9">
    <location>
        <begin position="392"/>
        <end position="583"/>
    </location>
</feature>
<feature type="transmembrane region" description="Helical" evidence="8">
    <location>
        <begin position="398"/>
        <end position="418"/>
    </location>
</feature>
<dbReference type="Gene3D" id="1.10.3720.10">
    <property type="entry name" value="MetI-like"/>
    <property type="match status" value="2"/>
</dbReference>
<comment type="similarity">
    <text evidence="2">Belongs to the binding-protein-dependent transport system permease family. CysTW subfamily.</text>
</comment>
<proteinExistence type="inferred from homology"/>
<feature type="transmembrane region" description="Helical" evidence="8">
    <location>
        <begin position="558"/>
        <end position="583"/>
    </location>
</feature>
<dbReference type="PANTHER" id="PTHR42929:SF5">
    <property type="entry name" value="ABC TRANSPORTER PERMEASE PROTEIN"/>
    <property type="match status" value="1"/>
</dbReference>
<evidence type="ECO:0000256" key="8">
    <source>
        <dbReference type="RuleBase" id="RU363032"/>
    </source>
</evidence>
<sequence>MVDASLAMPHRRDTSGWARLVPILLLLPIVILFSVGYVVPLAQLVLKSLQHDGAWSLNSYIEIANSPAFLWIVLRTIALAATVTIVCLLIAYPLAYAISKCSPRAASLLLLIVTLPYLTSVLIRTYAWIVLLSPNGPINQLFLRLGLISEPLQMVFNSVGVYVGMVQVQLPLMVFPLYAVLARVDPSLAKAAQSLGSPPTDAFLRVTLPASIPGVISGCTLVFLSSLGFYITPELLGGPDSYLIAQGISLRVLILGNFDEAAAQSSILMFAVIAVFLIFRQRIAEELDDRPHNNISLVGKSTSGLSARWPILVRLTAVLHGPSTRLHEALTVARRPALYVSAGLTLLFLVLPFVVVIPLAFSDAPYLTFPPPAYSLRWFSSLLKNTQWLDALSFSLRWAGLSALLSVAIGVPAAFALVRYRFSARVPVYLLLISPLIVPHVVIAVSLFFALAGSSLIGNPLAFALSYTIIGAPYTVVVMIAGLKRFNRTLELAAASLGSSPLVTLRTVTLPLLLPTLASAALFAFIVGFDDVVFGLFLSGPTATPLPMRMWDNIRLEISPQIAVIAVLFLIVLALLMLLRLFVGAVVQGRRPQESLHR</sequence>
<evidence type="ECO:0000259" key="9">
    <source>
        <dbReference type="PROSITE" id="PS50928"/>
    </source>
</evidence>
<protein>
    <recommendedName>
        <fullName evidence="9">ABC transmembrane type-1 domain-containing protein</fullName>
    </recommendedName>
</protein>
<evidence type="ECO:0000313" key="11">
    <source>
        <dbReference type="Proteomes" id="UP000231194"/>
    </source>
</evidence>
<keyword evidence="6 8" id="KW-1133">Transmembrane helix</keyword>
<gene>
    <name evidence="10" type="ORF">CVM73_19580</name>
</gene>
<keyword evidence="7 8" id="KW-0472">Membrane</keyword>
<evidence type="ECO:0000256" key="4">
    <source>
        <dbReference type="ARBA" id="ARBA00022475"/>
    </source>
</evidence>
<comment type="subcellular location">
    <subcellularLocation>
        <location evidence="1 8">Cell membrane</location>
        <topology evidence="1 8">Multi-pass membrane protein</topology>
    </subcellularLocation>
</comment>